<keyword evidence="3" id="KW-1185">Reference proteome</keyword>
<feature type="compositionally biased region" description="Basic and acidic residues" evidence="1">
    <location>
        <begin position="93"/>
        <end position="103"/>
    </location>
</feature>
<evidence type="ECO:0000256" key="1">
    <source>
        <dbReference type="SAM" id="MobiDB-lite"/>
    </source>
</evidence>
<gene>
    <name evidence="2" type="ORF">ADEAN_000272700</name>
</gene>
<dbReference type="OrthoDB" id="2924818at2759"/>
<evidence type="ECO:0000313" key="3">
    <source>
        <dbReference type="Proteomes" id="UP000515908"/>
    </source>
</evidence>
<keyword evidence="2" id="KW-0808">Transferase</keyword>
<dbReference type="Pfam" id="PF13772">
    <property type="entry name" value="AIG2_2"/>
    <property type="match status" value="1"/>
</dbReference>
<feature type="region of interest" description="Disordered" evidence="1">
    <location>
        <begin position="78"/>
        <end position="103"/>
    </location>
</feature>
<dbReference type="Gene3D" id="3.10.490.10">
    <property type="entry name" value="Gamma-glutamyl cyclotransferase-like"/>
    <property type="match status" value="1"/>
</dbReference>
<accession>A0A7G2CB62</accession>
<organism evidence="2 3">
    <name type="scientific">Angomonas deanei</name>
    <dbReference type="NCBI Taxonomy" id="59799"/>
    <lineage>
        <taxon>Eukaryota</taxon>
        <taxon>Discoba</taxon>
        <taxon>Euglenozoa</taxon>
        <taxon>Kinetoplastea</taxon>
        <taxon>Metakinetoplastina</taxon>
        <taxon>Trypanosomatida</taxon>
        <taxon>Trypanosomatidae</taxon>
        <taxon>Strigomonadinae</taxon>
        <taxon>Angomonas</taxon>
    </lineage>
</organism>
<dbReference type="InterPro" id="IPR013024">
    <property type="entry name" value="GGCT-like"/>
</dbReference>
<reference evidence="2 3" key="1">
    <citation type="submission" date="2020-08" db="EMBL/GenBank/DDBJ databases">
        <authorList>
            <person name="Newling K."/>
            <person name="Davey J."/>
            <person name="Forrester S."/>
        </authorList>
    </citation>
    <scope>NUCLEOTIDE SEQUENCE [LARGE SCALE GENOMIC DNA]</scope>
    <source>
        <strain evidence="3">Crithidia deanei Carvalho (ATCC PRA-265)</strain>
    </source>
</reference>
<dbReference type="CDD" id="cd06661">
    <property type="entry name" value="GGCT_like"/>
    <property type="match status" value="1"/>
</dbReference>
<name>A0A7G2CB62_9TRYP</name>
<dbReference type="VEuPathDB" id="TriTrypDB:ADEAN_000272700"/>
<evidence type="ECO:0000313" key="2">
    <source>
        <dbReference type="EMBL" id="CAD2215272.1"/>
    </source>
</evidence>
<dbReference type="AlphaFoldDB" id="A0A7G2CB62"/>
<dbReference type="EMBL" id="LR877148">
    <property type="protein sequence ID" value="CAD2215272.1"/>
    <property type="molecule type" value="Genomic_DNA"/>
</dbReference>
<protein>
    <submittedName>
        <fullName evidence="2">Gamma-glutamyl cyclotransferase, AIG2-like/AIG2-like family, putative</fullName>
    </submittedName>
</protein>
<feature type="compositionally biased region" description="Polar residues" evidence="1">
    <location>
        <begin position="82"/>
        <end position="92"/>
    </location>
</feature>
<proteinExistence type="predicted"/>
<dbReference type="Proteomes" id="UP000515908">
    <property type="component" value="Chromosome 04"/>
</dbReference>
<dbReference type="SUPFAM" id="SSF110857">
    <property type="entry name" value="Gamma-glutamyl cyclotransferase-like"/>
    <property type="match status" value="1"/>
</dbReference>
<sequence length="103" mass="12156">MPDYVCGAAYEMSVSQLEMMDQFELQYRRELHQCVDLHTGETRECWVYIAETTNDCLLPSKEYLGRVLEGRDILPPEYIQGIESTQTNPQRSPRQEKRLRKEL</sequence>
<dbReference type="GO" id="GO:0016740">
    <property type="term" value="F:transferase activity"/>
    <property type="evidence" value="ECO:0007669"/>
    <property type="project" value="UniProtKB-KW"/>
</dbReference>
<dbReference type="InterPro" id="IPR036568">
    <property type="entry name" value="GGCT-like_sf"/>
</dbReference>